<sequence>MGRVNDPNYCHHHRIVSHPMEKCFILKDLIMKLAKQERIHLDLDEVVESNHVTVTFGSLNPVSLHVPPKTLGVCAGTIQWMVTSTHMVSCHEILEEDESGKDKENIFGVEPSKTKEDDEILKNSLLYATKITRAKRFKDKGHDCATCCANITYTNDDEKSVTSNFITIVFKSRHSSDAP</sequence>
<organism evidence="1">
    <name type="scientific">Vitis vinifera</name>
    <name type="common">Grape</name>
    <dbReference type="NCBI Taxonomy" id="29760"/>
    <lineage>
        <taxon>Eukaryota</taxon>
        <taxon>Viridiplantae</taxon>
        <taxon>Streptophyta</taxon>
        <taxon>Embryophyta</taxon>
        <taxon>Tracheophyta</taxon>
        <taxon>Spermatophyta</taxon>
        <taxon>Magnoliopsida</taxon>
        <taxon>eudicotyledons</taxon>
        <taxon>Gunneridae</taxon>
        <taxon>Pentapetalae</taxon>
        <taxon>rosids</taxon>
        <taxon>Vitales</taxon>
        <taxon>Vitaceae</taxon>
        <taxon>Viteae</taxon>
        <taxon>Vitis</taxon>
    </lineage>
</organism>
<gene>
    <name evidence="1" type="ORF">VITISV_011203</name>
</gene>
<name>A5BC84_VITVI</name>
<reference evidence="1" key="1">
    <citation type="journal article" date="2007" name="PLoS ONE">
        <title>The first genome sequence of an elite grapevine cultivar (Pinot noir Vitis vinifera L.): coping with a highly heterozygous genome.</title>
        <authorList>
            <person name="Velasco R."/>
            <person name="Zharkikh A."/>
            <person name="Troggio M."/>
            <person name="Cartwright D.A."/>
            <person name="Cestaro A."/>
            <person name="Pruss D."/>
            <person name="Pindo M."/>
            <person name="FitzGerald L.M."/>
            <person name="Vezzulli S."/>
            <person name="Reid J."/>
            <person name="Malacarne G."/>
            <person name="Iliev D."/>
            <person name="Coppola G."/>
            <person name="Wardell B."/>
            <person name="Micheletti D."/>
            <person name="Macalma T."/>
            <person name="Facci M."/>
            <person name="Mitchell J.T."/>
            <person name="Perazzolli M."/>
            <person name="Eldredge G."/>
            <person name="Gatto P."/>
            <person name="Oyzerski R."/>
            <person name="Moretto M."/>
            <person name="Gutin N."/>
            <person name="Stefanini M."/>
            <person name="Chen Y."/>
            <person name="Segala C."/>
            <person name="Davenport C."/>
            <person name="Dematte L."/>
            <person name="Mraz A."/>
            <person name="Battilana J."/>
            <person name="Stormo K."/>
            <person name="Costa F."/>
            <person name="Tao Q."/>
            <person name="Si-Ammour A."/>
            <person name="Harkins T."/>
            <person name="Lackey A."/>
            <person name="Perbost C."/>
            <person name="Taillon B."/>
            <person name="Stella A."/>
            <person name="Solovyev V."/>
            <person name="Fawcett J.A."/>
            <person name="Sterck L."/>
            <person name="Vandepoele K."/>
            <person name="Grando S.M."/>
            <person name="Toppo S."/>
            <person name="Moser C."/>
            <person name="Lanchbury J."/>
            <person name="Bogden R."/>
            <person name="Skolnick M."/>
            <person name="Sgaramella V."/>
            <person name="Bhatnagar S.K."/>
            <person name="Fontana P."/>
            <person name="Gutin A."/>
            <person name="Van de Peer Y."/>
            <person name="Salamini F."/>
            <person name="Viola R."/>
        </authorList>
    </citation>
    <scope>NUCLEOTIDE SEQUENCE</scope>
</reference>
<accession>A5BC84</accession>
<protein>
    <submittedName>
        <fullName evidence="1">Uncharacterized protein</fullName>
    </submittedName>
</protein>
<proteinExistence type="predicted"/>
<dbReference type="AlphaFoldDB" id="A5BC84"/>
<dbReference type="EMBL" id="AM454246">
    <property type="protein sequence ID" value="CAN74397.1"/>
    <property type="molecule type" value="Genomic_DNA"/>
</dbReference>
<evidence type="ECO:0000313" key="1">
    <source>
        <dbReference type="EMBL" id="CAN74397.1"/>
    </source>
</evidence>